<evidence type="ECO:0000256" key="1">
    <source>
        <dbReference type="SAM" id="MobiDB-lite"/>
    </source>
</evidence>
<dbReference type="Proteomes" id="UP000001292">
    <property type="component" value="Unassembled WGS sequence"/>
</dbReference>
<organism evidence="3">
    <name type="scientific">Drosophila sechellia</name>
    <name type="common">Fruit fly</name>
    <dbReference type="NCBI Taxonomy" id="7238"/>
    <lineage>
        <taxon>Eukaryota</taxon>
        <taxon>Metazoa</taxon>
        <taxon>Ecdysozoa</taxon>
        <taxon>Arthropoda</taxon>
        <taxon>Hexapoda</taxon>
        <taxon>Insecta</taxon>
        <taxon>Pterygota</taxon>
        <taxon>Neoptera</taxon>
        <taxon>Endopterygota</taxon>
        <taxon>Diptera</taxon>
        <taxon>Brachycera</taxon>
        <taxon>Muscomorpha</taxon>
        <taxon>Ephydroidea</taxon>
        <taxon>Drosophilidae</taxon>
        <taxon>Drosophila</taxon>
        <taxon>Sophophora</taxon>
    </lineage>
</organism>
<proteinExistence type="predicted"/>
<accession>B4HUU1</accession>
<feature type="compositionally biased region" description="Basic residues" evidence="1">
    <location>
        <begin position="162"/>
        <end position="175"/>
    </location>
</feature>
<gene>
    <name evidence="2" type="primary">Dsec\GM14779</name>
    <name evidence="2" type="ORF">Dsec_GM14779</name>
</gene>
<protein>
    <submittedName>
        <fullName evidence="2">GM14779</fullName>
    </submittedName>
</protein>
<name>B4HUU1_DROSE</name>
<dbReference type="EMBL" id="CH480817">
    <property type="protein sequence ID" value="EDW50712.1"/>
    <property type="molecule type" value="Genomic_DNA"/>
</dbReference>
<dbReference type="HOGENOM" id="CLU_1534165_0_0_1"/>
<evidence type="ECO:0000313" key="3">
    <source>
        <dbReference type="Proteomes" id="UP000001292"/>
    </source>
</evidence>
<evidence type="ECO:0000313" key="2">
    <source>
        <dbReference type="EMBL" id="EDW50712.1"/>
    </source>
</evidence>
<feature type="region of interest" description="Disordered" evidence="1">
    <location>
        <begin position="1"/>
        <end position="48"/>
    </location>
</feature>
<feature type="region of interest" description="Disordered" evidence="1">
    <location>
        <begin position="151"/>
        <end position="175"/>
    </location>
</feature>
<dbReference type="AlphaFoldDB" id="B4HUU1"/>
<reference evidence="2 3" key="1">
    <citation type="journal article" date="2007" name="Nature">
        <title>Evolution of genes and genomes on the Drosophila phylogeny.</title>
        <authorList>
            <consortium name="Drosophila 12 Genomes Consortium"/>
            <person name="Clark A.G."/>
            <person name="Eisen M.B."/>
            <person name="Smith D.R."/>
            <person name="Bergman C.M."/>
            <person name="Oliver B."/>
            <person name="Markow T.A."/>
            <person name="Kaufman T.C."/>
            <person name="Kellis M."/>
            <person name="Gelbart W."/>
            <person name="Iyer V.N."/>
            <person name="Pollard D.A."/>
            <person name="Sackton T.B."/>
            <person name="Larracuente A.M."/>
            <person name="Singh N.D."/>
            <person name="Abad J.P."/>
            <person name="Abt D.N."/>
            <person name="Adryan B."/>
            <person name="Aguade M."/>
            <person name="Akashi H."/>
            <person name="Anderson W.W."/>
            <person name="Aquadro C.F."/>
            <person name="Ardell D.H."/>
            <person name="Arguello R."/>
            <person name="Artieri C.G."/>
            <person name="Barbash D.A."/>
            <person name="Barker D."/>
            <person name="Barsanti P."/>
            <person name="Batterham P."/>
            <person name="Batzoglou S."/>
            <person name="Begun D."/>
            <person name="Bhutkar A."/>
            <person name="Blanco E."/>
            <person name="Bosak S.A."/>
            <person name="Bradley R.K."/>
            <person name="Brand A.D."/>
            <person name="Brent M.R."/>
            <person name="Brooks A.N."/>
            <person name="Brown R.H."/>
            <person name="Butlin R.K."/>
            <person name="Caggese C."/>
            <person name="Calvi B.R."/>
            <person name="Bernardo de Carvalho A."/>
            <person name="Caspi A."/>
            <person name="Castrezana S."/>
            <person name="Celniker S.E."/>
            <person name="Chang J.L."/>
            <person name="Chapple C."/>
            <person name="Chatterji S."/>
            <person name="Chinwalla A."/>
            <person name="Civetta A."/>
            <person name="Clifton S.W."/>
            <person name="Comeron J.M."/>
            <person name="Costello J.C."/>
            <person name="Coyne J.A."/>
            <person name="Daub J."/>
            <person name="David R.G."/>
            <person name="Delcher A.L."/>
            <person name="Delehaunty K."/>
            <person name="Do C.B."/>
            <person name="Ebling H."/>
            <person name="Edwards K."/>
            <person name="Eickbush T."/>
            <person name="Evans J.D."/>
            <person name="Filipski A."/>
            <person name="Findeiss S."/>
            <person name="Freyhult E."/>
            <person name="Fulton L."/>
            <person name="Fulton R."/>
            <person name="Garcia A.C."/>
            <person name="Gardiner A."/>
            <person name="Garfield D.A."/>
            <person name="Garvin B.E."/>
            <person name="Gibson G."/>
            <person name="Gilbert D."/>
            <person name="Gnerre S."/>
            <person name="Godfrey J."/>
            <person name="Good R."/>
            <person name="Gotea V."/>
            <person name="Gravely B."/>
            <person name="Greenberg A.J."/>
            <person name="Griffiths-Jones S."/>
            <person name="Gross S."/>
            <person name="Guigo R."/>
            <person name="Gustafson E.A."/>
            <person name="Haerty W."/>
            <person name="Hahn M.W."/>
            <person name="Halligan D.L."/>
            <person name="Halpern A.L."/>
            <person name="Halter G.M."/>
            <person name="Han M.V."/>
            <person name="Heger A."/>
            <person name="Hillier L."/>
            <person name="Hinrichs A.S."/>
            <person name="Holmes I."/>
            <person name="Hoskins R.A."/>
            <person name="Hubisz M.J."/>
            <person name="Hultmark D."/>
            <person name="Huntley M.A."/>
            <person name="Jaffe D.B."/>
            <person name="Jagadeeshan S."/>
            <person name="Jeck W.R."/>
            <person name="Johnson J."/>
            <person name="Jones C.D."/>
            <person name="Jordan W.C."/>
            <person name="Karpen G.H."/>
            <person name="Kataoka E."/>
            <person name="Keightley P.D."/>
            <person name="Kheradpour P."/>
            <person name="Kirkness E.F."/>
            <person name="Koerich L.B."/>
            <person name="Kristiansen K."/>
            <person name="Kudrna D."/>
            <person name="Kulathinal R.J."/>
            <person name="Kumar S."/>
            <person name="Kwok R."/>
            <person name="Lander E."/>
            <person name="Langley C.H."/>
            <person name="Lapoint R."/>
            <person name="Lazzaro B.P."/>
            <person name="Lee S.J."/>
            <person name="Levesque L."/>
            <person name="Li R."/>
            <person name="Lin C.F."/>
            <person name="Lin M.F."/>
            <person name="Lindblad-Toh K."/>
            <person name="Llopart A."/>
            <person name="Long M."/>
            <person name="Low L."/>
            <person name="Lozovsky E."/>
            <person name="Lu J."/>
            <person name="Luo M."/>
            <person name="Machado C.A."/>
            <person name="Makalowski W."/>
            <person name="Marzo M."/>
            <person name="Matsuda M."/>
            <person name="Matzkin L."/>
            <person name="McAllister B."/>
            <person name="McBride C.S."/>
            <person name="McKernan B."/>
            <person name="McKernan K."/>
            <person name="Mendez-Lago M."/>
            <person name="Minx P."/>
            <person name="Mollenhauer M.U."/>
            <person name="Montooth K."/>
            <person name="Mount S.M."/>
            <person name="Mu X."/>
            <person name="Myers E."/>
            <person name="Negre B."/>
            <person name="Newfeld S."/>
            <person name="Nielsen R."/>
            <person name="Noor M.A."/>
            <person name="O'Grady P."/>
            <person name="Pachter L."/>
            <person name="Papaceit M."/>
            <person name="Parisi M.J."/>
            <person name="Parisi M."/>
            <person name="Parts L."/>
            <person name="Pedersen J.S."/>
            <person name="Pesole G."/>
            <person name="Phillippy A.M."/>
            <person name="Ponting C.P."/>
            <person name="Pop M."/>
            <person name="Porcelli D."/>
            <person name="Powell J.R."/>
            <person name="Prohaska S."/>
            <person name="Pruitt K."/>
            <person name="Puig M."/>
            <person name="Quesneville H."/>
            <person name="Ram K.R."/>
            <person name="Rand D."/>
            <person name="Rasmussen M.D."/>
            <person name="Reed L.K."/>
            <person name="Reenan R."/>
            <person name="Reily A."/>
            <person name="Remington K.A."/>
            <person name="Rieger T.T."/>
            <person name="Ritchie M.G."/>
            <person name="Robin C."/>
            <person name="Rogers Y.H."/>
            <person name="Rohde C."/>
            <person name="Rozas J."/>
            <person name="Rubenfield M.J."/>
            <person name="Ruiz A."/>
            <person name="Russo S."/>
            <person name="Salzberg S.L."/>
            <person name="Sanchez-Gracia A."/>
            <person name="Saranga D.J."/>
            <person name="Sato H."/>
            <person name="Schaeffer S.W."/>
            <person name="Schatz M.C."/>
            <person name="Schlenke T."/>
            <person name="Schwartz R."/>
            <person name="Segarra C."/>
            <person name="Singh R.S."/>
            <person name="Sirot L."/>
            <person name="Sirota M."/>
            <person name="Sisneros N.B."/>
            <person name="Smith C.D."/>
            <person name="Smith T.F."/>
            <person name="Spieth J."/>
            <person name="Stage D.E."/>
            <person name="Stark A."/>
            <person name="Stephan W."/>
            <person name="Strausberg R.L."/>
            <person name="Strempel S."/>
            <person name="Sturgill D."/>
            <person name="Sutton G."/>
            <person name="Sutton G.G."/>
            <person name="Tao W."/>
            <person name="Teichmann S."/>
            <person name="Tobari Y.N."/>
            <person name="Tomimura Y."/>
            <person name="Tsolas J.M."/>
            <person name="Valente V.L."/>
            <person name="Venter E."/>
            <person name="Venter J.C."/>
            <person name="Vicario S."/>
            <person name="Vieira F.G."/>
            <person name="Vilella A.J."/>
            <person name="Villasante A."/>
            <person name="Walenz B."/>
            <person name="Wang J."/>
            <person name="Wasserman M."/>
            <person name="Watts T."/>
            <person name="Wilson D."/>
            <person name="Wilson R.K."/>
            <person name="Wing R.A."/>
            <person name="Wolfner M.F."/>
            <person name="Wong A."/>
            <person name="Wong G.K."/>
            <person name="Wu C.I."/>
            <person name="Wu G."/>
            <person name="Yamamoto D."/>
            <person name="Yang H.P."/>
            <person name="Yang S.P."/>
            <person name="Yorke J.A."/>
            <person name="Yoshida K."/>
            <person name="Zdobnov E."/>
            <person name="Zhang P."/>
            <person name="Zhang Y."/>
            <person name="Zimin A.V."/>
            <person name="Baldwin J."/>
            <person name="Abdouelleil A."/>
            <person name="Abdulkadir J."/>
            <person name="Abebe A."/>
            <person name="Abera B."/>
            <person name="Abreu J."/>
            <person name="Acer S.C."/>
            <person name="Aftuck L."/>
            <person name="Alexander A."/>
            <person name="An P."/>
            <person name="Anderson E."/>
            <person name="Anderson S."/>
            <person name="Arachi H."/>
            <person name="Azer M."/>
            <person name="Bachantsang P."/>
            <person name="Barry A."/>
            <person name="Bayul T."/>
            <person name="Berlin A."/>
            <person name="Bessette D."/>
            <person name="Bloom T."/>
            <person name="Blye J."/>
            <person name="Boguslavskiy L."/>
            <person name="Bonnet C."/>
            <person name="Boukhgalter B."/>
            <person name="Bourzgui I."/>
            <person name="Brown A."/>
            <person name="Cahill P."/>
            <person name="Channer S."/>
            <person name="Cheshatsang Y."/>
            <person name="Chuda L."/>
            <person name="Citroen M."/>
            <person name="Collymore A."/>
            <person name="Cooke P."/>
            <person name="Costello M."/>
            <person name="D'Aco K."/>
            <person name="Daza R."/>
            <person name="De Haan G."/>
            <person name="DeGray S."/>
            <person name="DeMaso C."/>
            <person name="Dhargay N."/>
            <person name="Dooley K."/>
            <person name="Dooley E."/>
            <person name="Doricent M."/>
            <person name="Dorje P."/>
            <person name="Dorjee K."/>
            <person name="Dupes A."/>
            <person name="Elong R."/>
            <person name="Falk J."/>
            <person name="Farina A."/>
            <person name="Faro S."/>
            <person name="Ferguson D."/>
            <person name="Fisher S."/>
            <person name="Foley C.D."/>
            <person name="Franke A."/>
            <person name="Friedrich D."/>
            <person name="Gadbois L."/>
            <person name="Gearin G."/>
            <person name="Gearin C.R."/>
            <person name="Giannoukos G."/>
            <person name="Goode T."/>
            <person name="Graham J."/>
            <person name="Grandbois E."/>
            <person name="Grewal S."/>
            <person name="Gyaltsen K."/>
            <person name="Hafez N."/>
            <person name="Hagos B."/>
            <person name="Hall J."/>
            <person name="Henson C."/>
            <person name="Hollinger A."/>
            <person name="Honan T."/>
            <person name="Huard M.D."/>
            <person name="Hughes L."/>
            <person name="Hurhula B."/>
            <person name="Husby M.E."/>
            <person name="Kamat A."/>
            <person name="Kanga B."/>
            <person name="Kashin S."/>
            <person name="Khazanovich D."/>
            <person name="Kisner P."/>
            <person name="Lance K."/>
            <person name="Lara M."/>
            <person name="Lee W."/>
            <person name="Lennon N."/>
            <person name="Letendre F."/>
            <person name="LeVine R."/>
            <person name="Lipovsky A."/>
            <person name="Liu X."/>
            <person name="Liu J."/>
            <person name="Liu S."/>
            <person name="Lokyitsang T."/>
            <person name="Lokyitsang Y."/>
            <person name="Lubonja R."/>
            <person name="Lui A."/>
            <person name="MacDonald P."/>
            <person name="Magnisalis V."/>
            <person name="Maru K."/>
            <person name="Matthews C."/>
            <person name="McCusker W."/>
            <person name="McDonough S."/>
            <person name="Mehta T."/>
            <person name="Meldrim J."/>
            <person name="Meneus L."/>
            <person name="Mihai O."/>
            <person name="Mihalev A."/>
            <person name="Mihova T."/>
            <person name="Mittelman R."/>
            <person name="Mlenga V."/>
            <person name="Montmayeur A."/>
            <person name="Mulrain L."/>
            <person name="Navidi A."/>
            <person name="Naylor J."/>
            <person name="Negash T."/>
            <person name="Nguyen T."/>
            <person name="Nguyen N."/>
            <person name="Nicol R."/>
            <person name="Norbu C."/>
            <person name="Norbu N."/>
            <person name="Novod N."/>
            <person name="O'Neill B."/>
            <person name="Osman S."/>
            <person name="Markiewicz E."/>
            <person name="Oyono O.L."/>
            <person name="Patti C."/>
            <person name="Phunkhang P."/>
            <person name="Pierre F."/>
            <person name="Priest M."/>
            <person name="Raghuraman S."/>
            <person name="Rege F."/>
            <person name="Reyes R."/>
            <person name="Rise C."/>
            <person name="Rogov P."/>
            <person name="Ross K."/>
            <person name="Ryan E."/>
            <person name="Settipalli S."/>
            <person name="Shea T."/>
            <person name="Sherpa N."/>
            <person name="Shi L."/>
            <person name="Shih D."/>
            <person name="Sparrow T."/>
            <person name="Spaulding J."/>
            <person name="Stalker J."/>
            <person name="Stange-Thomann N."/>
            <person name="Stavropoulos S."/>
            <person name="Stone C."/>
            <person name="Strader C."/>
            <person name="Tesfaye S."/>
            <person name="Thomson T."/>
            <person name="Thoulutsang Y."/>
            <person name="Thoulutsang D."/>
            <person name="Topham K."/>
            <person name="Topping I."/>
            <person name="Tsamla T."/>
            <person name="Vassiliev H."/>
            <person name="Vo A."/>
            <person name="Wangchuk T."/>
            <person name="Wangdi T."/>
            <person name="Weiand M."/>
            <person name="Wilkinson J."/>
            <person name="Wilson A."/>
            <person name="Yadav S."/>
            <person name="Young G."/>
            <person name="Yu Q."/>
            <person name="Zembek L."/>
            <person name="Zhong D."/>
            <person name="Zimmer A."/>
            <person name="Zwirko Z."/>
            <person name="Jaffe D.B."/>
            <person name="Alvarez P."/>
            <person name="Brockman W."/>
            <person name="Butler J."/>
            <person name="Chin C."/>
            <person name="Gnerre S."/>
            <person name="Grabherr M."/>
            <person name="Kleber M."/>
            <person name="Mauceli E."/>
            <person name="MacCallum I."/>
        </authorList>
    </citation>
    <scope>NUCLEOTIDE SEQUENCE [LARGE SCALE GENOMIC DNA]</scope>
    <source>
        <strain evidence="3">Rob3c / Tucson 14021-0248.25</strain>
    </source>
</reference>
<sequence length="175" mass="19236">MRCPKILADPTDPGEIRVQNPRVRGKPRQKGFSAIGLPQQGLELGSRTSNLEPGIPGPKSRLVKYGHANLVVIAVEELSLVAGGPPKILLSTGQLVRAYARMARNEGHNRSQTRRQGRAISVADKLPVAQNRNRYPKLQLQEATWSRATYISADGDDDGDGKRKRGLSRVRKGRE</sequence>
<keyword evidence="3" id="KW-1185">Reference proteome</keyword>